<evidence type="ECO:0000256" key="3">
    <source>
        <dbReference type="ARBA" id="ARBA00022845"/>
    </source>
</evidence>
<dbReference type="PANTHER" id="PTHR39190:SF1">
    <property type="entry name" value="FLAGELLAR ASSEMBLY FACTOR FLIW"/>
    <property type="match status" value="1"/>
</dbReference>
<gene>
    <name evidence="5" type="primary">fliW</name>
    <name evidence="6" type="ORF">HCAN_0436</name>
</gene>
<dbReference type="HOGENOM" id="CLU_112356_2_0_7"/>
<dbReference type="NCBIfam" id="NF009790">
    <property type="entry name" value="PRK13282.1"/>
    <property type="match status" value="1"/>
</dbReference>
<dbReference type="GO" id="GO:0005737">
    <property type="term" value="C:cytoplasm"/>
    <property type="evidence" value="ECO:0007669"/>
    <property type="project" value="UniProtKB-SubCell"/>
</dbReference>
<comment type="similarity">
    <text evidence="5">Belongs to the FliW family.</text>
</comment>
<sequence>MEFAVKSPILGFEHIQKMKLEKISKDDDTFMQLKSCENDGISFTLVNPYSMRSDYEFEIPSPIKALLELKGKTNIDPQNSKLVTLNIVCIREPIEESSVNFLAPVLFNFENLTMAQVVLENFKYENFGLSEPISKFFDFSKTNQE</sequence>
<reference evidence="6 7" key="1">
    <citation type="journal article" date="2009" name="J. Bacteriol.">
        <title>Genome sequence of the emerging pathogen Helicobacter canadensis.</title>
        <authorList>
            <person name="Loman N.J."/>
            <person name="Snyder L.A."/>
            <person name="Linton J.D."/>
            <person name="Langdon R."/>
            <person name="Lawson A.J."/>
            <person name="Weinstock G.M."/>
            <person name="Wren B.W."/>
            <person name="Pallen M.J."/>
        </authorList>
    </citation>
    <scope>NUCLEOTIDE SEQUENCE [LARGE SCALE GENOMIC DNA]</scope>
    <source>
        <strain evidence="6 7">MIT 98-5491</strain>
    </source>
</reference>
<evidence type="ECO:0000256" key="5">
    <source>
        <dbReference type="HAMAP-Rule" id="MF_01185"/>
    </source>
</evidence>
<keyword evidence="7" id="KW-1185">Reference proteome</keyword>
<evidence type="ECO:0000256" key="1">
    <source>
        <dbReference type="ARBA" id="ARBA00022490"/>
    </source>
</evidence>
<evidence type="ECO:0000256" key="2">
    <source>
        <dbReference type="ARBA" id="ARBA00022795"/>
    </source>
</evidence>
<keyword evidence="2 5" id="KW-1005">Bacterial flagellum biogenesis</keyword>
<evidence type="ECO:0000313" key="7">
    <source>
        <dbReference type="Proteomes" id="UP000007032"/>
    </source>
</evidence>
<name>C5ZYP5_9HELI</name>
<evidence type="ECO:0000256" key="4">
    <source>
        <dbReference type="ARBA" id="ARBA00023186"/>
    </source>
</evidence>
<protein>
    <recommendedName>
        <fullName evidence="5">Flagellar assembly factor FliW</fullName>
    </recommendedName>
</protein>
<dbReference type="Gene3D" id="2.30.290.10">
    <property type="entry name" value="BH3618-like"/>
    <property type="match status" value="1"/>
</dbReference>
<dbReference type="AlphaFoldDB" id="C5ZYP5"/>
<dbReference type="GO" id="GO:0006417">
    <property type="term" value="P:regulation of translation"/>
    <property type="evidence" value="ECO:0007669"/>
    <property type="project" value="UniProtKB-KW"/>
</dbReference>
<dbReference type="GO" id="GO:0044780">
    <property type="term" value="P:bacterial-type flagellum assembly"/>
    <property type="evidence" value="ECO:0007669"/>
    <property type="project" value="UniProtKB-UniRule"/>
</dbReference>
<comment type="subunit">
    <text evidence="5">Interacts with translational regulator CsrA and flagellin(s).</text>
</comment>
<dbReference type="Proteomes" id="UP000007032">
    <property type="component" value="Chromosome"/>
</dbReference>
<comment type="subcellular location">
    <subcellularLocation>
        <location evidence="5">Cytoplasm</location>
    </subcellularLocation>
</comment>
<dbReference type="EMBL" id="CM000776">
    <property type="protein sequence ID" value="EES89153.1"/>
    <property type="molecule type" value="Genomic_DNA"/>
</dbReference>
<dbReference type="PANTHER" id="PTHR39190">
    <property type="entry name" value="FLAGELLAR ASSEMBLY FACTOR FLIW"/>
    <property type="match status" value="1"/>
</dbReference>
<keyword evidence="1 5" id="KW-0963">Cytoplasm</keyword>
<dbReference type="InterPro" id="IPR003775">
    <property type="entry name" value="Flagellar_assembly_factor_FliW"/>
</dbReference>
<accession>C5ZYP5</accession>
<organism evidence="6 7">
    <name type="scientific">Helicobacter canadensis MIT 98-5491</name>
    <dbReference type="NCBI Taxonomy" id="537970"/>
    <lineage>
        <taxon>Bacteria</taxon>
        <taxon>Pseudomonadati</taxon>
        <taxon>Campylobacterota</taxon>
        <taxon>Epsilonproteobacteria</taxon>
        <taxon>Campylobacterales</taxon>
        <taxon>Helicobacteraceae</taxon>
        <taxon>Helicobacter</taxon>
    </lineage>
</organism>
<keyword evidence="3 5" id="KW-0810">Translation regulation</keyword>
<dbReference type="Pfam" id="PF02623">
    <property type="entry name" value="FliW"/>
    <property type="match status" value="1"/>
</dbReference>
<dbReference type="OrthoDB" id="5372942at2"/>
<keyword evidence="4 5" id="KW-0143">Chaperone</keyword>
<proteinExistence type="inferred from homology"/>
<dbReference type="InterPro" id="IPR024046">
    <property type="entry name" value="Flagellar_assmbl_FliW_dom_sf"/>
</dbReference>
<dbReference type="eggNOG" id="COG1699">
    <property type="taxonomic scope" value="Bacteria"/>
</dbReference>
<dbReference type="SUPFAM" id="SSF141457">
    <property type="entry name" value="BH3618-like"/>
    <property type="match status" value="1"/>
</dbReference>
<dbReference type="RefSeq" id="WP_006655126.1">
    <property type="nucleotide sequence ID" value="NZ_CM000776.2"/>
</dbReference>
<dbReference type="HAMAP" id="MF_01185">
    <property type="entry name" value="FliW"/>
    <property type="match status" value="1"/>
</dbReference>
<comment type="function">
    <text evidence="5">Acts as an anti-CsrA protein, binds CsrA and prevents it from repressing translation of its target genes, one of which is flagellin. Binds to flagellin and participates in the assembly of the flagellum.</text>
</comment>
<evidence type="ECO:0000313" key="6">
    <source>
        <dbReference type="EMBL" id="EES89153.1"/>
    </source>
</evidence>
<dbReference type="STRING" id="537970.HCAN_0436"/>